<feature type="domain" description="SH3b" evidence="1">
    <location>
        <begin position="315"/>
        <end position="377"/>
    </location>
</feature>
<dbReference type="Pfam" id="PF01551">
    <property type="entry name" value="Peptidase_M23"/>
    <property type="match status" value="1"/>
</dbReference>
<dbReference type="AlphaFoldDB" id="A0A2G1VVN2"/>
<dbReference type="GO" id="GO:0004222">
    <property type="term" value="F:metalloendopeptidase activity"/>
    <property type="evidence" value="ECO:0007669"/>
    <property type="project" value="TreeGrafter"/>
</dbReference>
<dbReference type="InterPro" id="IPR011055">
    <property type="entry name" value="Dup_hybrid_motif"/>
</dbReference>
<dbReference type="EMBL" id="NQXA01000001">
    <property type="protein sequence ID" value="PHQ30843.1"/>
    <property type="molecule type" value="Genomic_DNA"/>
</dbReference>
<dbReference type="InterPro" id="IPR016047">
    <property type="entry name" value="M23ase_b-sheet_dom"/>
</dbReference>
<evidence type="ECO:0000259" key="1">
    <source>
        <dbReference type="SMART" id="SM00287"/>
    </source>
</evidence>
<organism evidence="2 3">
    <name type="scientific">Leeuwenhoekiella nanhaiensis</name>
    <dbReference type="NCBI Taxonomy" id="1655491"/>
    <lineage>
        <taxon>Bacteria</taxon>
        <taxon>Pseudomonadati</taxon>
        <taxon>Bacteroidota</taxon>
        <taxon>Flavobacteriia</taxon>
        <taxon>Flavobacteriales</taxon>
        <taxon>Flavobacteriaceae</taxon>
        <taxon>Leeuwenhoekiella</taxon>
    </lineage>
</organism>
<dbReference type="PANTHER" id="PTHR21666">
    <property type="entry name" value="PEPTIDASE-RELATED"/>
    <property type="match status" value="1"/>
</dbReference>
<dbReference type="InterPro" id="IPR003646">
    <property type="entry name" value="SH3-like_bac-type"/>
</dbReference>
<comment type="caution">
    <text evidence="2">The sequence shown here is derived from an EMBL/GenBank/DDBJ whole genome shotgun (WGS) entry which is preliminary data.</text>
</comment>
<sequence>MRNYPIALLMLLAVLLTSGCSKLTRVTDVITQPTAREVYARNFDNDSLPYLNWNRAFSRALQDSLAVDLPYAEQGIFNTQSLPVYAYNLELELGRNYHFEVLTDTLNPLVFIDLYEKTSDSISPFKLLEQADYESKSLSFSPKKAGNYKLVLQPQLGAKGEFSMRFSSSPAYAFPVSGLSSKAVQSFWGAARDGGRRSHEGVDIFADRGTPVLAGVDGYVSSTGNRGLGGKQVWLRDGLFGSSLYYAHLDSIIARTGQRVKIGDTLGLVGNSGNARTTPPHLHFGIYRRGSGAINPFPFIQEAQLPEASSDSETPVQVVVKASKANLRLGPSAKAEKATTLSRRDTLTVQGRTTDWLHIKTSENQHAFIHESLVKNQ</sequence>
<evidence type="ECO:0000313" key="3">
    <source>
        <dbReference type="Proteomes" id="UP000229433"/>
    </source>
</evidence>
<protein>
    <recommendedName>
        <fullName evidence="1">SH3b domain-containing protein</fullName>
    </recommendedName>
</protein>
<dbReference type="RefSeq" id="WP_099644382.1">
    <property type="nucleotide sequence ID" value="NZ_KZ319287.1"/>
</dbReference>
<accession>A0A2G1VVN2</accession>
<reference evidence="2 3" key="1">
    <citation type="submission" date="2017-08" db="EMBL/GenBank/DDBJ databases">
        <title>The whole genome shortgun sequences of strain Leeuwenhoekiella nanhaiensis G18 from the South China Sea.</title>
        <authorList>
            <person name="Liu Q."/>
        </authorList>
    </citation>
    <scope>NUCLEOTIDE SEQUENCE [LARGE SCALE GENOMIC DNA]</scope>
    <source>
        <strain evidence="2 3">G18</strain>
    </source>
</reference>
<dbReference type="CDD" id="cd12797">
    <property type="entry name" value="M23_peptidase"/>
    <property type="match status" value="1"/>
</dbReference>
<dbReference type="Gene3D" id="2.70.70.10">
    <property type="entry name" value="Glucose Permease (Domain IIA)"/>
    <property type="match status" value="1"/>
</dbReference>
<proteinExistence type="predicted"/>
<dbReference type="Proteomes" id="UP000229433">
    <property type="component" value="Unassembled WGS sequence"/>
</dbReference>
<dbReference type="Pfam" id="PF08239">
    <property type="entry name" value="SH3_3"/>
    <property type="match status" value="1"/>
</dbReference>
<dbReference type="OrthoDB" id="9810477at2"/>
<dbReference type="Gene3D" id="2.30.30.40">
    <property type="entry name" value="SH3 Domains"/>
    <property type="match status" value="1"/>
</dbReference>
<dbReference type="SMART" id="SM00287">
    <property type="entry name" value="SH3b"/>
    <property type="match status" value="1"/>
</dbReference>
<evidence type="ECO:0000313" key="2">
    <source>
        <dbReference type="EMBL" id="PHQ30843.1"/>
    </source>
</evidence>
<dbReference type="PANTHER" id="PTHR21666:SF268">
    <property type="entry name" value="PEPTIDASE M23 DOMAIN-CONTAINING PROTEIN"/>
    <property type="match status" value="1"/>
</dbReference>
<dbReference type="SUPFAM" id="SSF51261">
    <property type="entry name" value="Duplicated hybrid motif"/>
    <property type="match status" value="1"/>
</dbReference>
<gene>
    <name evidence="2" type="ORF">CJ305_01025</name>
</gene>
<dbReference type="InterPro" id="IPR050570">
    <property type="entry name" value="Cell_wall_metabolism_enzyme"/>
</dbReference>
<keyword evidence="3" id="KW-1185">Reference proteome</keyword>
<name>A0A2G1VVN2_9FLAO</name>
<dbReference type="PROSITE" id="PS51257">
    <property type="entry name" value="PROKAR_LIPOPROTEIN"/>
    <property type="match status" value="1"/>
</dbReference>